<proteinExistence type="predicted"/>
<sequence>PETVALHAQVCGMLIEAMAMSRASSLPASALYKLVMQTQPALKTQMTEREWVRIFDHVLHAGEAARGSGMFGKVESSGKDDANRPLEAQWFYVPELDEDQERATLIRAMMPRPAKRSETKKYKQYYWRPLAKISMWDAEDAL</sequence>
<dbReference type="OMA" id="IRAMMPR"/>
<evidence type="ECO:0000313" key="2">
    <source>
        <dbReference type="Proteomes" id="UP000054270"/>
    </source>
</evidence>
<dbReference type="EMBL" id="KN817602">
    <property type="protein sequence ID" value="KJA17547.1"/>
    <property type="molecule type" value="Genomic_DNA"/>
</dbReference>
<protein>
    <submittedName>
        <fullName evidence="1">Uncharacterized protein</fullName>
    </submittedName>
</protein>
<reference evidence="2" key="1">
    <citation type="submission" date="2014-04" db="EMBL/GenBank/DDBJ databases">
        <title>Evolutionary Origins and Diversification of the Mycorrhizal Mutualists.</title>
        <authorList>
            <consortium name="DOE Joint Genome Institute"/>
            <consortium name="Mycorrhizal Genomics Consortium"/>
            <person name="Kohler A."/>
            <person name="Kuo A."/>
            <person name="Nagy L.G."/>
            <person name="Floudas D."/>
            <person name="Copeland A."/>
            <person name="Barry K.W."/>
            <person name="Cichocki N."/>
            <person name="Veneault-Fourrey C."/>
            <person name="LaButti K."/>
            <person name="Lindquist E.A."/>
            <person name="Lipzen A."/>
            <person name="Lundell T."/>
            <person name="Morin E."/>
            <person name="Murat C."/>
            <person name="Riley R."/>
            <person name="Ohm R."/>
            <person name="Sun H."/>
            <person name="Tunlid A."/>
            <person name="Henrissat B."/>
            <person name="Grigoriev I.V."/>
            <person name="Hibbett D.S."/>
            <person name="Martin F."/>
        </authorList>
    </citation>
    <scope>NUCLEOTIDE SEQUENCE [LARGE SCALE GENOMIC DNA]</scope>
    <source>
        <strain evidence="2">FD-334 SS-4</strain>
    </source>
</reference>
<dbReference type="OrthoDB" id="5348546at2759"/>
<feature type="non-terminal residue" evidence="1">
    <location>
        <position position="142"/>
    </location>
</feature>
<feature type="non-terminal residue" evidence="1">
    <location>
        <position position="1"/>
    </location>
</feature>
<dbReference type="Proteomes" id="UP000054270">
    <property type="component" value="Unassembled WGS sequence"/>
</dbReference>
<accession>A0A0D2KSA8</accession>
<dbReference type="STRING" id="945553.A0A0D2KSA8"/>
<keyword evidence="2" id="KW-1185">Reference proteome</keyword>
<organism evidence="1 2">
    <name type="scientific">Hypholoma sublateritium (strain FD-334 SS-4)</name>
    <dbReference type="NCBI Taxonomy" id="945553"/>
    <lineage>
        <taxon>Eukaryota</taxon>
        <taxon>Fungi</taxon>
        <taxon>Dikarya</taxon>
        <taxon>Basidiomycota</taxon>
        <taxon>Agaricomycotina</taxon>
        <taxon>Agaricomycetes</taxon>
        <taxon>Agaricomycetidae</taxon>
        <taxon>Agaricales</taxon>
        <taxon>Agaricineae</taxon>
        <taxon>Strophariaceae</taxon>
        <taxon>Hypholoma</taxon>
    </lineage>
</organism>
<dbReference type="AlphaFoldDB" id="A0A0D2KSA8"/>
<gene>
    <name evidence="1" type="ORF">HYPSUDRAFT_93503</name>
</gene>
<name>A0A0D2KSA8_HYPSF</name>
<evidence type="ECO:0000313" key="1">
    <source>
        <dbReference type="EMBL" id="KJA17547.1"/>
    </source>
</evidence>